<dbReference type="Gene3D" id="3.50.70.10">
    <property type="match status" value="1"/>
</dbReference>
<dbReference type="InterPro" id="IPR016087">
    <property type="entry name" value="Chalcone_isomerase"/>
</dbReference>
<keyword evidence="3" id="KW-0413">Isomerase</keyword>
<evidence type="ECO:0000313" key="4">
    <source>
        <dbReference type="Proteomes" id="UP000218267"/>
    </source>
</evidence>
<dbReference type="OrthoDB" id="270742at2"/>
<evidence type="ECO:0000259" key="2">
    <source>
        <dbReference type="Pfam" id="PF16036"/>
    </source>
</evidence>
<dbReference type="KEGG" id="mbas:ALGA_2453"/>
<organism evidence="3 4">
    <name type="scientific">Labilibaculum antarcticum</name>
    <dbReference type="NCBI Taxonomy" id="1717717"/>
    <lineage>
        <taxon>Bacteria</taxon>
        <taxon>Pseudomonadati</taxon>
        <taxon>Bacteroidota</taxon>
        <taxon>Bacteroidia</taxon>
        <taxon>Marinilabiliales</taxon>
        <taxon>Marinifilaceae</taxon>
        <taxon>Labilibaculum</taxon>
    </lineage>
</organism>
<dbReference type="Proteomes" id="UP000218267">
    <property type="component" value="Chromosome"/>
</dbReference>
<dbReference type="GO" id="GO:0016872">
    <property type="term" value="F:intramolecular lyase activity"/>
    <property type="evidence" value="ECO:0007669"/>
    <property type="project" value="InterPro"/>
</dbReference>
<dbReference type="Pfam" id="PF16036">
    <property type="entry name" value="Chalcone_3"/>
    <property type="match status" value="1"/>
</dbReference>
<keyword evidence="4" id="KW-1185">Reference proteome</keyword>
<reference evidence="4" key="2">
    <citation type="journal article" date="2020" name="Antonie Van Leeuwenhoek">
        <title>Labilibaculum antarcticum sp. nov., a novel facultative anaerobic, psychrotorelant bacterium isolated from marine sediment of Antarctica.</title>
        <authorList>
            <person name="Watanabe M."/>
            <person name="Kojima H."/>
            <person name="Fukui M."/>
        </authorList>
    </citation>
    <scope>NUCLEOTIDE SEQUENCE [LARGE SCALE GENOMIC DNA]</scope>
    <source>
        <strain evidence="4">SPP2</strain>
    </source>
</reference>
<dbReference type="EMBL" id="AP018042">
    <property type="protein sequence ID" value="BAX80775.1"/>
    <property type="molecule type" value="Genomic_DNA"/>
</dbReference>
<evidence type="ECO:0000313" key="3">
    <source>
        <dbReference type="EMBL" id="BAX80775.1"/>
    </source>
</evidence>
<reference evidence="3 4" key="1">
    <citation type="journal article" date="2018" name="Mar. Genomics">
        <title>Complete genome sequence of Marinifilaceae bacterium strain SPP2, isolated from the Antarctic marine sediment.</title>
        <authorList>
            <person name="Watanabe M."/>
            <person name="Kojima H."/>
            <person name="Fukui M."/>
        </authorList>
    </citation>
    <scope>NUCLEOTIDE SEQUENCE [LARGE SCALE GENOMIC DNA]</scope>
    <source>
        <strain evidence="3 4">SPP2</strain>
    </source>
</reference>
<dbReference type="SUPFAM" id="SSF54626">
    <property type="entry name" value="Chalcone isomerase"/>
    <property type="match status" value="1"/>
</dbReference>
<evidence type="ECO:0000256" key="1">
    <source>
        <dbReference type="SAM" id="SignalP"/>
    </source>
</evidence>
<dbReference type="InterPro" id="IPR016088">
    <property type="entry name" value="Chalcone_isomerase_3-sand"/>
</dbReference>
<dbReference type="InterPro" id="IPR036298">
    <property type="entry name" value="Chalcone_isomerase_sf"/>
</dbReference>
<protein>
    <submittedName>
        <fullName evidence="3">Chalcone isomerase</fullName>
    </submittedName>
</protein>
<accession>A0A1Y1CKA2</accession>
<gene>
    <name evidence="3" type="ORF">ALGA_2453</name>
</gene>
<name>A0A1Y1CKA2_9BACT</name>
<dbReference type="RefSeq" id="WP_096429617.1">
    <property type="nucleotide sequence ID" value="NZ_AP018042.1"/>
</dbReference>
<dbReference type="AlphaFoldDB" id="A0A1Y1CKA2"/>
<feature type="signal peptide" evidence="1">
    <location>
        <begin position="1"/>
        <end position="18"/>
    </location>
</feature>
<proteinExistence type="predicted"/>
<feature type="chain" id="PRO_5013322109" evidence="1">
    <location>
        <begin position="19"/>
        <end position="184"/>
    </location>
</feature>
<sequence length="184" mass="20867">MKNLLTILLLLSSFYSFSQTRVGGVELPDQMIVKEHQLQLKGAGARVKLWMNMYAMGLYLTQDMTDAEKIISTDESMGIRLEITSGLITSEKMEQATREGFKNATNGEMENIKQEINDFISVFLGGIEKEDVFEFIYSPSDGTLVYKNGKLKHSIRGLQFKQALFGIWLCNKPADKNLKEKLLQ</sequence>
<feature type="domain" description="Chalcone isomerase" evidence="2">
    <location>
        <begin position="20"/>
        <end position="183"/>
    </location>
</feature>
<keyword evidence="1" id="KW-0732">Signal</keyword>